<gene>
    <name evidence="12" type="primary">LOC105906269</name>
</gene>
<reference evidence="12" key="1">
    <citation type="submission" date="2025-08" db="UniProtKB">
        <authorList>
            <consortium name="RefSeq"/>
        </authorList>
    </citation>
    <scope>IDENTIFICATION</scope>
</reference>
<dbReference type="PANTHER" id="PTHR11247">
    <property type="entry name" value="PALMITOYL-PROTEIN THIOESTERASE/DOLICHYLDIPHOSPHATASE 1"/>
    <property type="match status" value="1"/>
</dbReference>
<keyword evidence="11" id="KW-1185">Reference proteome</keyword>
<evidence type="ECO:0000256" key="3">
    <source>
        <dbReference type="ARBA" id="ARBA00022729"/>
    </source>
</evidence>
<dbReference type="KEGG" id="char:105906269"/>
<dbReference type="GO" id="GO:0016790">
    <property type="term" value="F:thiolester hydrolase activity"/>
    <property type="evidence" value="ECO:0007669"/>
    <property type="project" value="UniProtKB-ARBA"/>
</dbReference>
<accession>A0A6P8GAN6</accession>
<dbReference type="RefSeq" id="XP_031432637.1">
    <property type="nucleotide sequence ID" value="XM_031576777.1"/>
</dbReference>
<keyword evidence="5" id="KW-0325">Glycoprotein</keyword>
<dbReference type="EC" id="3.1.2.2" evidence="7"/>
<evidence type="ECO:0000256" key="1">
    <source>
        <dbReference type="ARBA" id="ARBA00004371"/>
    </source>
</evidence>
<dbReference type="PANTHER" id="PTHR11247:SF71">
    <property type="entry name" value="ZGC:66024"/>
    <property type="match status" value="1"/>
</dbReference>
<protein>
    <recommendedName>
        <fullName evidence="7">palmitoyl-CoA hydrolase</fullName>
        <ecNumber evidence="7">3.1.2.2</ecNumber>
    </recommendedName>
</protein>
<dbReference type="SUPFAM" id="SSF53474">
    <property type="entry name" value="alpha/beta-Hydrolases"/>
    <property type="match status" value="1"/>
</dbReference>
<dbReference type="AlphaFoldDB" id="A0A6P8GAN6"/>
<dbReference type="Gene3D" id="3.40.50.1820">
    <property type="entry name" value="alpha/beta hydrolase"/>
    <property type="match status" value="1"/>
</dbReference>
<evidence type="ECO:0000256" key="2">
    <source>
        <dbReference type="ARBA" id="ARBA00010758"/>
    </source>
</evidence>
<sequence>MTNSLHGSIYCSFLYAFLLGACVAVTSGYKPVILVHGLLDGPGQFSSLINFIKESHPGTTTIAIDLYNEDDSLQSLWKQVEGYKRVIYPIMQSYPDGVHLICYSQGGMICRGILATLVDHNVHTAIFLSAPLAGQYGISLKQPQTLEEHVYLFCYTAVGQMVSVCNYWNDPYHQKNYLRGNKYLALLNGDRAHGNITTWKDNFLRIKKLVLIGGHDDGLIAPWQSSFFSFYDEKGSVVDMKNTDWYLKDVFGLRTLDLRKDLVQCEFDGVEHKRWPHVRKVYTGCMEEWLRT</sequence>
<evidence type="ECO:0000256" key="10">
    <source>
        <dbReference type="SAM" id="SignalP"/>
    </source>
</evidence>
<evidence type="ECO:0000256" key="4">
    <source>
        <dbReference type="ARBA" id="ARBA00022801"/>
    </source>
</evidence>
<dbReference type="GO" id="GO:0098599">
    <property type="term" value="F:palmitoyl hydrolase activity"/>
    <property type="evidence" value="ECO:0007669"/>
    <property type="project" value="UniProtKB-ARBA"/>
</dbReference>
<organism evidence="11 12">
    <name type="scientific">Clupea harengus</name>
    <name type="common">Atlantic herring</name>
    <dbReference type="NCBI Taxonomy" id="7950"/>
    <lineage>
        <taxon>Eukaryota</taxon>
        <taxon>Metazoa</taxon>
        <taxon>Chordata</taxon>
        <taxon>Craniata</taxon>
        <taxon>Vertebrata</taxon>
        <taxon>Euteleostomi</taxon>
        <taxon>Actinopterygii</taxon>
        <taxon>Neopterygii</taxon>
        <taxon>Teleostei</taxon>
        <taxon>Clupei</taxon>
        <taxon>Clupeiformes</taxon>
        <taxon>Clupeoidei</taxon>
        <taxon>Clupeidae</taxon>
        <taxon>Clupea</taxon>
    </lineage>
</organism>
<feature type="chain" id="PRO_5028380674" description="palmitoyl-CoA hydrolase" evidence="10">
    <location>
        <begin position="29"/>
        <end position="292"/>
    </location>
</feature>
<dbReference type="OrthoDB" id="155976at2759"/>
<evidence type="ECO:0000256" key="6">
    <source>
        <dbReference type="ARBA" id="ARBA00023228"/>
    </source>
</evidence>
<comment type="similarity">
    <text evidence="2">Belongs to the palmitoyl-protein thioesterase family.</text>
</comment>
<dbReference type="InterPro" id="IPR029058">
    <property type="entry name" value="AB_hydrolase_fold"/>
</dbReference>
<comment type="function">
    <text evidence="9">Catalyzes the cleavage of thioester bonds from S-palmitoyl-CoA or S-palmitoyl-N-acetylcysteamine (unbranched structures) but does not have activity against palmitoylcysteine or palmitoylated proteins, branched structures or bulky head groups. Conversely, hydrolyzes both long and short chain fatty acyl-CoA substrate.</text>
</comment>
<feature type="signal peptide" evidence="10">
    <location>
        <begin position="1"/>
        <end position="28"/>
    </location>
</feature>
<comment type="subcellular location">
    <subcellularLocation>
        <location evidence="1">Lysosome</location>
    </subcellularLocation>
</comment>
<evidence type="ECO:0000256" key="7">
    <source>
        <dbReference type="ARBA" id="ARBA00038848"/>
    </source>
</evidence>
<dbReference type="FunFam" id="3.40.50.1820:FF:000037">
    <property type="entry name" value="Lysosomal thioesterase PPT2 homolog"/>
    <property type="match status" value="1"/>
</dbReference>
<evidence type="ECO:0000256" key="9">
    <source>
        <dbReference type="ARBA" id="ARBA00093353"/>
    </source>
</evidence>
<name>A0A6P8GAN6_CLUHA</name>
<dbReference type="GO" id="GO:0005764">
    <property type="term" value="C:lysosome"/>
    <property type="evidence" value="ECO:0007669"/>
    <property type="project" value="UniProtKB-SubCell"/>
</dbReference>
<evidence type="ECO:0000313" key="11">
    <source>
        <dbReference type="Proteomes" id="UP000515152"/>
    </source>
</evidence>
<dbReference type="GeneID" id="105906269"/>
<evidence type="ECO:0000313" key="12">
    <source>
        <dbReference type="RefSeq" id="XP_031432637.1"/>
    </source>
</evidence>
<dbReference type="Pfam" id="PF02089">
    <property type="entry name" value="Palm_thioest"/>
    <property type="match status" value="1"/>
</dbReference>
<proteinExistence type="inferred from homology"/>
<comment type="catalytic activity">
    <reaction evidence="8">
        <text>S-hexadecanoyl-N-acetylcysteamine + H2O = N-acetylcysteamine + hexadecanoate + H(+)</text>
        <dbReference type="Rhea" id="RHEA:84099"/>
        <dbReference type="ChEBI" id="CHEBI:7896"/>
        <dbReference type="ChEBI" id="CHEBI:15377"/>
        <dbReference type="ChEBI" id="CHEBI:15378"/>
        <dbReference type="ChEBI" id="CHEBI:74410"/>
        <dbReference type="ChEBI" id="CHEBI:233601"/>
    </reaction>
</comment>
<evidence type="ECO:0000256" key="8">
    <source>
        <dbReference type="ARBA" id="ARBA00093223"/>
    </source>
</evidence>
<keyword evidence="4" id="KW-0378">Hydrolase</keyword>
<keyword evidence="6" id="KW-0458">Lysosome</keyword>
<keyword evidence="3 10" id="KW-0732">Signal</keyword>
<evidence type="ECO:0000256" key="5">
    <source>
        <dbReference type="ARBA" id="ARBA00023180"/>
    </source>
</evidence>
<dbReference type="Proteomes" id="UP000515152">
    <property type="component" value="Chromosome 11"/>
</dbReference>